<dbReference type="RefSeq" id="WP_256614691.1">
    <property type="nucleotide sequence ID" value="NZ_JANIBK010000028.1"/>
</dbReference>
<gene>
    <name evidence="3" type="ORF">NP596_07540</name>
</gene>
<dbReference type="PANTHER" id="PTHR35601">
    <property type="entry name" value="TOXIN RELE"/>
    <property type="match status" value="1"/>
</dbReference>
<comment type="similarity">
    <text evidence="1">Belongs to the RelE toxin family.</text>
</comment>
<sequence>MAYSIQIKPSAQKDLLKLPPQTQTRLLDAIQTLSVNPRPSGIKKLQEHELYRLRVGDYRIIYAIHDQELLILVATIGHRKDVYRR</sequence>
<dbReference type="InterPro" id="IPR035093">
    <property type="entry name" value="RelE/ParE_toxin_dom_sf"/>
</dbReference>
<comment type="caution">
    <text evidence="3">The sequence shown here is derived from an EMBL/GenBank/DDBJ whole genome shotgun (WGS) entry which is preliminary data.</text>
</comment>
<protein>
    <submittedName>
        <fullName evidence="3">Type II toxin-antitoxin system RelE/ParE family toxin</fullName>
    </submittedName>
</protein>
<evidence type="ECO:0000256" key="2">
    <source>
        <dbReference type="ARBA" id="ARBA00022649"/>
    </source>
</evidence>
<evidence type="ECO:0000256" key="1">
    <source>
        <dbReference type="ARBA" id="ARBA00006226"/>
    </source>
</evidence>
<organism evidence="3 4">
    <name type="scientific">Methylomonas rivi</name>
    <dbReference type="NCBI Taxonomy" id="2952226"/>
    <lineage>
        <taxon>Bacteria</taxon>
        <taxon>Pseudomonadati</taxon>
        <taxon>Pseudomonadota</taxon>
        <taxon>Gammaproteobacteria</taxon>
        <taxon>Methylococcales</taxon>
        <taxon>Methylococcaceae</taxon>
        <taxon>Methylomonas</taxon>
    </lineage>
</organism>
<dbReference type="PANTHER" id="PTHR35601:SF1">
    <property type="entry name" value="TOXIN RELE"/>
    <property type="match status" value="1"/>
</dbReference>
<keyword evidence="4" id="KW-1185">Reference proteome</keyword>
<proteinExistence type="inferred from homology"/>
<dbReference type="Proteomes" id="UP001524586">
    <property type="component" value="Unassembled WGS sequence"/>
</dbReference>
<evidence type="ECO:0000313" key="3">
    <source>
        <dbReference type="EMBL" id="MCQ8128308.1"/>
    </source>
</evidence>
<dbReference type="Gene3D" id="3.30.2310.20">
    <property type="entry name" value="RelE-like"/>
    <property type="match status" value="1"/>
</dbReference>
<dbReference type="Pfam" id="PF05016">
    <property type="entry name" value="ParE_toxin"/>
    <property type="match status" value="1"/>
</dbReference>
<dbReference type="EMBL" id="JANIBK010000028">
    <property type="protein sequence ID" value="MCQ8128308.1"/>
    <property type="molecule type" value="Genomic_DNA"/>
</dbReference>
<accession>A0ABT1U390</accession>
<reference evidence="3 4" key="1">
    <citation type="submission" date="2022-07" db="EMBL/GenBank/DDBJ databases">
        <title>Methylomonas rivi sp. nov., Methylomonas rosea sp. nov., Methylomonas aureus sp. nov. and Methylomonas subterranea sp. nov., four novel methanotrophs isolated from a freshwater creek and the deep terrestrial subsurface.</title>
        <authorList>
            <person name="Abin C."/>
            <person name="Sankaranarayanan K."/>
            <person name="Garner C."/>
            <person name="Sindelar R."/>
            <person name="Kotary K."/>
            <person name="Garner R."/>
            <person name="Barclay S."/>
            <person name="Lawson P."/>
            <person name="Krumholz L."/>
        </authorList>
    </citation>
    <scope>NUCLEOTIDE SEQUENCE [LARGE SCALE GENOMIC DNA]</scope>
    <source>
        <strain evidence="3 4">WSC-6</strain>
    </source>
</reference>
<name>A0ABT1U390_9GAMM</name>
<keyword evidence="2" id="KW-1277">Toxin-antitoxin system</keyword>
<dbReference type="InterPro" id="IPR007712">
    <property type="entry name" value="RelE/ParE_toxin"/>
</dbReference>
<evidence type="ECO:0000313" key="4">
    <source>
        <dbReference type="Proteomes" id="UP001524586"/>
    </source>
</evidence>
<dbReference type="SUPFAM" id="SSF143011">
    <property type="entry name" value="RelE-like"/>
    <property type="match status" value="1"/>
</dbReference>